<comment type="caution">
    <text evidence="1">The sequence shown here is derived from an EMBL/GenBank/DDBJ whole genome shotgun (WGS) entry which is preliminary data.</text>
</comment>
<proteinExistence type="predicted"/>
<evidence type="ECO:0000313" key="2">
    <source>
        <dbReference type="Proteomes" id="UP001221757"/>
    </source>
</evidence>
<protein>
    <submittedName>
        <fullName evidence="1">Uncharacterized protein</fullName>
    </submittedName>
</protein>
<organism evidence="1 2">
    <name type="scientific">Mycena rosella</name>
    <name type="common">Pink bonnet</name>
    <name type="synonym">Agaricus rosellus</name>
    <dbReference type="NCBI Taxonomy" id="1033263"/>
    <lineage>
        <taxon>Eukaryota</taxon>
        <taxon>Fungi</taxon>
        <taxon>Dikarya</taxon>
        <taxon>Basidiomycota</taxon>
        <taxon>Agaricomycotina</taxon>
        <taxon>Agaricomycetes</taxon>
        <taxon>Agaricomycetidae</taxon>
        <taxon>Agaricales</taxon>
        <taxon>Marasmiineae</taxon>
        <taxon>Mycenaceae</taxon>
        <taxon>Mycena</taxon>
    </lineage>
</organism>
<dbReference type="Proteomes" id="UP001221757">
    <property type="component" value="Unassembled WGS sequence"/>
</dbReference>
<dbReference type="AlphaFoldDB" id="A0AAD7GAK5"/>
<name>A0AAD7GAK5_MYCRO</name>
<sequence>MPAAAFGDLKTKVDDRKKDPFCSLGSLQHVWIILPDDDYSKSANAAKGIFYCTFRMLTTRQDIALRPDVHLDPLEVRKYKTYGNSVEEDQYWAAAELHGRRLRSSDARFAGSKAIHRSGVPVVTSYSPALLPYYRQGARKRHYAITCPSERYANGIGWSFRARRKGVWANTDKMEAEVPANMEKMAGEG</sequence>
<accession>A0AAD7GAK5</accession>
<keyword evidence="2" id="KW-1185">Reference proteome</keyword>
<dbReference type="EMBL" id="JARKIE010000107">
    <property type="protein sequence ID" value="KAJ7683533.1"/>
    <property type="molecule type" value="Genomic_DNA"/>
</dbReference>
<reference evidence="1" key="1">
    <citation type="submission" date="2023-03" db="EMBL/GenBank/DDBJ databases">
        <title>Massive genome expansion in bonnet fungi (Mycena s.s.) driven by repeated elements and novel gene families across ecological guilds.</title>
        <authorList>
            <consortium name="Lawrence Berkeley National Laboratory"/>
            <person name="Harder C.B."/>
            <person name="Miyauchi S."/>
            <person name="Viragh M."/>
            <person name="Kuo A."/>
            <person name="Thoen E."/>
            <person name="Andreopoulos B."/>
            <person name="Lu D."/>
            <person name="Skrede I."/>
            <person name="Drula E."/>
            <person name="Henrissat B."/>
            <person name="Morin E."/>
            <person name="Kohler A."/>
            <person name="Barry K."/>
            <person name="LaButti K."/>
            <person name="Morin E."/>
            <person name="Salamov A."/>
            <person name="Lipzen A."/>
            <person name="Mereny Z."/>
            <person name="Hegedus B."/>
            <person name="Baldrian P."/>
            <person name="Stursova M."/>
            <person name="Weitz H."/>
            <person name="Taylor A."/>
            <person name="Grigoriev I.V."/>
            <person name="Nagy L.G."/>
            <person name="Martin F."/>
            <person name="Kauserud H."/>
        </authorList>
    </citation>
    <scope>NUCLEOTIDE SEQUENCE</scope>
    <source>
        <strain evidence="1">CBHHK067</strain>
    </source>
</reference>
<gene>
    <name evidence="1" type="ORF">B0H17DRAFT_1137661</name>
</gene>
<evidence type="ECO:0000313" key="1">
    <source>
        <dbReference type="EMBL" id="KAJ7683533.1"/>
    </source>
</evidence>